<reference evidence="2" key="2">
    <citation type="journal article" date="2015" name="Data Brief">
        <title>Shoot transcriptome of the giant reed, Arundo donax.</title>
        <authorList>
            <person name="Barrero R.A."/>
            <person name="Guerrero F.D."/>
            <person name="Moolhuijzen P."/>
            <person name="Goolsby J.A."/>
            <person name="Tidwell J."/>
            <person name="Bellgard S.E."/>
            <person name="Bellgard M.I."/>
        </authorList>
    </citation>
    <scope>NUCLEOTIDE SEQUENCE</scope>
    <source>
        <tissue evidence="2">Shoot tissue taken approximately 20 cm above the soil surface</tissue>
    </source>
</reference>
<proteinExistence type="predicted"/>
<evidence type="ECO:0000313" key="2">
    <source>
        <dbReference type="EMBL" id="JAD44600.1"/>
    </source>
</evidence>
<name>A0A0A9A6K7_ARUDO</name>
<feature type="region of interest" description="Disordered" evidence="1">
    <location>
        <begin position="1"/>
        <end position="31"/>
    </location>
</feature>
<dbReference type="AlphaFoldDB" id="A0A0A9A6K7"/>
<organism evidence="2">
    <name type="scientific">Arundo donax</name>
    <name type="common">Giant reed</name>
    <name type="synonym">Donax arundinaceus</name>
    <dbReference type="NCBI Taxonomy" id="35708"/>
    <lineage>
        <taxon>Eukaryota</taxon>
        <taxon>Viridiplantae</taxon>
        <taxon>Streptophyta</taxon>
        <taxon>Embryophyta</taxon>
        <taxon>Tracheophyta</taxon>
        <taxon>Spermatophyta</taxon>
        <taxon>Magnoliopsida</taxon>
        <taxon>Liliopsida</taxon>
        <taxon>Poales</taxon>
        <taxon>Poaceae</taxon>
        <taxon>PACMAD clade</taxon>
        <taxon>Arundinoideae</taxon>
        <taxon>Arundineae</taxon>
        <taxon>Arundo</taxon>
    </lineage>
</organism>
<sequence>MGRLLAARDNSLRAGDAQGPRGASAGQWLAENGSVTGGVQVTRGR</sequence>
<accession>A0A0A9A6K7</accession>
<evidence type="ECO:0000256" key="1">
    <source>
        <dbReference type="SAM" id="MobiDB-lite"/>
    </source>
</evidence>
<protein>
    <submittedName>
        <fullName evidence="2">Uncharacterized protein</fullName>
    </submittedName>
</protein>
<dbReference type="EMBL" id="GBRH01253295">
    <property type="protein sequence ID" value="JAD44600.1"/>
    <property type="molecule type" value="Transcribed_RNA"/>
</dbReference>
<reference evidence="2" key="1">
    <citation type="submission" date="2014-09" db="EMBL/GenBank/DDBJ databases">
        <authorList>
            <person name="Magalhaes I.L.F."/>
            <person name="Oliveira U."/>
            <person name="Santos F.R."/>
            <person name="Vidigal T.H.D.A."/>
            <person name="Brescovit A.D."/>
            <person name="Santos A.J."/>
        </authorList>
    </citation>
    <scope>NUCLEOTIDE SEQUENCE</scope>
    <source>
        <tissue evidence="2">Shoot tissue taken approximately 20 cm above the soil surface</tissue>
    </source>
</reference>